<evidence type="ECO:0000256" key="7">
    <source>
        <dbReference type="ARBA" id="ARBA00023002"/>
    </source>
</evidence>
<dbReference type="AlphaFoldDB" id="D3B131"/>
<feature type="binding site" evidence="12">
    <location>
        <position position="180"/>
    </location>
    <ligand>
        <name>FAD</name>
        <dbReference type="ChEBI" id="CHEBI:57692"/>
    </ligand>
</feature>
<keyword evidence="6" id="KW-0276">Fatty acid metabolism</keyword>
<dbReference type="OMA" id="NEFHHHA"/>
<evidence type="ECO:0000256" key="9">
    <source>
        <dbReference type="ARBA" id="ARBA00023140"/>
    </source>
</evidence>
<dbReference type="PANTHER" id="PTHR10909:SF267">
    <property type="entry name" value="ACYL-COENZYME A OXIDASE"/>
    <property type="match status" value="1"/>
</dbReference>
<evidence type="ECO:0000256" key="5">
    <source>
        <dbReference type="ARBA" id="ARBA00022827"/>
    </source>
</evidence>
<dbReference type="PIRSF" id="PIRSF000168">
    <property type="entry name" value="Acyl-CoA_oxidase"/>
    <property type="match status" value="1"/>
</dbReference>
<dbReference type="Pfam" id="PF22924">
    <property type="entry name" value="ACOX_C_alpha1"/>
    <property type="match status" value="1"/>
</dbReference>
<dbReference type="InterPro" id="IPR036250">
    <property type="entry name" value="AcylCo_DH-like_C"/>
</dbReference>
<dbReference type="GO" id="GO:0005504">
    <property type="term" value="F:fatty acid binding"/>
    <property type="evidence" value="ECO:0007669"/>
    <property type="project" value="TreeGrafter"/>
</dbReference>
<feature type="domain" description="Acyl-CoA oxidase C-terminal" evidence="13">
    <location>
        <begin position="494"/>
        <end position="625"/>
    </location>
</feature>
<comment type="cofactor">
    <cofactor evidence="1">
        <name>FAD</name>
        <dbReference type="ChEBI" id="CHEBI:57692"/>
    </cofactor>
</comment>
<dbReference type="FunFam" id="1.20.140.10:FF:000007">
    <property type="entry name" value="Acyl-coenzyme A oxidase"/>
    <property type="match status" value="1"/>
</dbReference>
<dbReference type="Proteomes" id="UP000001396">
    <property type="component" value="Unassembled WGS sequence"/>
</dbReference>
<keyword evidence="9" id="KW-0576">Peroxisome</keyword>
<evidence type="ECO:0000256" key="4">
    <source>
        <dbReference type="ARBA" id="ARBA00022630"/>
    </source>
</evidence>
<dbReference type="SUPFAM" id="SSF47203">
    <property type="entry name" value="Acyl-CoA dehydrogenase C-terminal domain-like"/>
    <property type="match status" value="2"/>
</dbReference>
<dbReference type="InterPro" id="IPR012258">
    <property type="entry name" value="Acyl-CoA_oxidase"/>
</dbReference>
<comment type="caution">
    <text evidence="16">The sequence shown here is derived from an EMBL/GenBank/DDBJ whole genome shotgun (WGS) entry which is preliminary data.</text>
</comment>
<dbReference type="GeneID" id="31357525"/>
<feature type="active site" description="Proton acceptor" evidence="11">
    <location>
        <position position="422"/>
    </location>
</feature>
<sequence>MTQNFKPSIDINVLYRIRNGPLKDYQSDIDEFQKLIADNRIKYNEMFDVDMKTQKRLTNDTVKEICKLGKMQVQLLKDDPKKMLAYLYALFAQIEFSAIAKIVIHFQLFGGTILEVGTDYHHQKYFNDINNFNIVGGFAMTEMGHGSNVRQIETTSTYDLTTKEFVINSPSLSSTKFWIGNVSMFGTHVVLFTKLIFQGQDKGVHVIIVPLRDPVTMEVYKGIQLGDCGHKVGWNGIDNAWIRFTNYRVPRENLLNRFATITEDGQYLTNISSPNKLFQITISQLVFGRLLYIFGPTIFLAIGLKTAIRYAFSRRQFGEKGKPEELIIDYPTHNRVLLPMLATNMVFEFSRNWIIDNLQESSRSDEKREEYHSIVSGVKAMVCEFTIQSVSKLRVFCGGNGVSSYNYFGAMRNDLDVFQTAEGDGAVLYQQLSKFLLSEYKKWYKKQGMTGYIMKEVQTFLTTSNPIHTHYRSMPYLLSNEFHHHAFLFRFEKTRSIVIDHLNQCKGKGLSFLQSWNASLIQVVDLAKTYTHLFILENAQRTIQKVTDPITRHVLNDIVRLYALYNIEQDVGFYRNWNYLSSGKALAISEAVGELCNTLKPYALSILDSHKFHEDSLNIPLAKKDLDYVKHMADRVGIPYSSL</sequence>
<keyword evidence="8" id="KW-0443">Lipid metabolism</keyword>
<dbReference type="GO" id="GO:0005777">
    <property type="term" value="C:peroxisome"/>
    <property type="evidence" value="ECO:0007669"/>
    <property type="project" value="UniProtKB-SubCell"/>
</dbReference>
<protein>
    <recommendedName>
        <fullName evidence="10">Acyl-coenzyme A oxidase</fullName>
    </recommendedName>
</protein>
<feature type="binding site" evidence="12">
    <location>
        <position position="141"/>
    </location>
    <ligand>
        <name>FAD</name>
        <dbReference type="ChEBI" id="CHEBI:57692"/>
    </ligand>
</feature>
<dbReference type="InterPro" id="IPR006091">
    <property type="entry name" value="Acyl-CoA_Oxase/DH_mid-dom"/>
</dbReference>
<evidence type="ECO:0000256" key="1">
    <source>
        <dbReference type="ARBA" id="ARBA00001974"/>
    </source>
</evidence>
<evidence type="ECO:0000256" key="10">
    <source>
        <dbReference type="PIRNR" id="PIRNR000168"/>
    </source>
</evidence>
<feature type="domain" description="Acyl-CoA oxidase C-alpha1" evidence="15">
    <location>
        <begin position="284"/>
        <end position="437"/>
    </location>
</feature>
<comment type="similarity">
    <text evidence="3 10">Belongs to the acyl-CoA oxidase family.</text>
</comment>
<dbReference type="InterPro" id="IPR009100">
    <property type="entry name" value="AcylCoA_DH/oxidase_NM_dom_sf"/>
</dbReference>
<evidence type="ECO:0000256" key="11">
    <source>
        <dbReference type="PIRSR" id="PIRSR000168-1"/>
    </source>
</evidence>
<dbReference type="Gene3D" id="1.20.140.10">
    <property type="entry name" value="Butyryl-CoA Dehydrogenase, subunit A, domain 3"/>
    <property type="match status" value="2"/>
</dbReference>
<evidence type="ECO:0000256" key="6">
    <source>
        <dbReference type="ARBA" id="ARBA00022832"/>
    </source>
</evidence>
<dbReference type="InterPro" id="IPR055060">
    <property type="entry name" value="ACOX_C_alpha1"/>
</dbReference>
<dbReference type="InterPro" id="IPR046373">
    <property type="entry name" value="Acyl-CoA_Oxase/DH_mid-dom_sf"/>
</dbReference>
<proteinExistence type="inferred from homology"/>
<evidence type="ECO:0000259" key="15">
    <source>
        <dbReference type="Pfam" id="PF22924"/>
    </source>
</evidence>
<evidence type="ECO:0000259" key="13">
    <source>
        <dbReference type="Pfam" id="PF01756"/>
    </source>
</evidence>
<accession>D3B131</accession>
<dbReference type="RefSeq" id="XP_020437115.1">
    <property type="nucleotide sequence ID" value="XM_020572998.1"/>
</dbReference>
<dbReference type="SUPFAM" id="SSF56645">
    <property type="entry name" value="Acyl-CoA dehydrogenase NM domain-like"/>
    <property type="match status" value="1"/>
</dbReference>
<evidence type="ECO:0000256" key="3">
    <source>
        <dbReference type="ARBA" id="ARBA00006288"/>
    </source>
</evidence>
<dbReference type="GO" id="GO:0071949">
    <property type="term" value="F:FAD binding"/>
    <property type="evidence" value="ECO:0007669"/>
    <property type="project" value="InterPro"/>
</dbReference>
<dbReference type="STRING" id="670386.D3B131"/>
<gene>
    <name evidence="16" type="ORF">PPL_01999</name>
</gene>
<comment type="subcellular location">
    <subcellularLocation>
        <location evidence="2">Peroxisome</location>
    </subcellularLocation>
</comment>
<evidence type="ECO:0000313" key="17">
    <source>
        <dbReference type="Proteomes" id="UP000001396"/>
    </source>
</evidence>
<dbReference type="FunCoup" id="D3B131">
    <property type="interactions" value="15"/>
</dbReference>
<dbReference type="PANTHER" id="PTHR10909">
    <property type="entry name" value="ELECTRON TRANSPORT OXIDOREDUCTASE"/>
    <property type="match status" value="1"/>
</dbReference>
<dbReference type="InParanoid" id="D3B131"/>
<keyword evidence="17" id="KW-1185">Reference proteome</keyword>
<dbReference type="Pfam" id="PF01756">
    <property type="entry name" value="ACOX"/>
    <property type="match status" value="1"/>
</dbReference>
<evidence type="ECO:0000256" key="12">
    <source>
        <dbReference type="PIRSR" id="PIRSR000168-2"/>
    </source>
</evidence>
<dbReference type="GO" id="GO:0003997">
    <property type="term" value="F:acyl-CoA oxidase activity"/>
    <property type="evidence" value="ECO:0007669"/>
    <property type="project" value="InterPro"/>
</dbReference>
<dbReference type="FunFam" id="1.20.140.10:FF:000010">
    <property type="entry name" value="Acyl-coenzyme A oxidase"/>
    <property type="match status" value="1"/>
</dbReference>
<evidence type="ECO:0000256" key="2">
    <source>
        <dbReference type="ARBA" id="ARBA00004275"/>
    </source>
</evidence>
<name>D3B131_HETP5</name>
<dbReference type="GO" id="GO:0033540">
    <property type="term" value="P:fatty acid beta-oxidation using acyl-CoA oxidase"/>
    <property type="evidence" value="ECO:0007669"/>
    <property type="project" value="TreeGrafter"/>
</dbReference>
<dbReference type="Pfam" id="PF02770">
    <property type="entry name" value="Acyl-CoA_dh_M"/>
    <property type="match status" value="1"/>
</dbReference>
<reference evidence="16 17" key="1">
    <citation type="journal article" date="2011" name="Genome Res.">
        <title>Phylogeny-wide analysis of social amoeba genomes highlights ancient origins for complex intercellular communication.</title>
        <authorList>
            <person name="Heidel A.J."/>
            <person name="Lawal H.M."/>
            <person name="Felder M."/>
            <person name="Schilde C."/>
            <person name="Helps N.R."/>
            <person name="Tunggal B."/>
            <person name="Rivero F."/>
            <person name="John U."/>
            <person name="Schleicher M."/>
            <person name="Eichinger L."/>
            <person name="Platzer M."/>
            <person name="Noegel A.A."/>
            <person name="Schaap P."/>
            <person name="Gloeckner G."/>
        </authorList>
    </citation>
    <scope>NUCLEOTIDE SEQUENCE [LARGE SCALE GENOMIC DNA]</scope>
    <source>
        <strain evidence="17">ATCC 26659 / Pp 5 / PN500</strain>
    </source>
</reference>
<dbReference type="GO" id="GO:0055088">
    <property type="term" value="P:lipid homeostasis"/>
    <property type="evidence" value="ECO:0007669"/>
    <property type="project" value="TreeGrafter"/>
</dbReference>
<dbReference type="FunFam" id="2.40.110.10:FF:000005">
    <property type="entry name" value="Acyl-coenzyme A oxidase"/>
    <property type="match status" value="1"/>
</dbReference>
<feature type="domain" description="Acyl-CoA oxidase/dehydrogenase middle" evidence="14">
    <location>
        <begin position="137"/>
        <end position="246"/>
    </location>
</feature>
<evidence type="ECO:0000313" key="16">
    <source>
        <dbReference type="EMBL" id="EFA85005.1"/>
    </source>
</evidence>
<keyword evidence="5 10" id="KW-0274">FAD</keyword>
<organism evidence="16 17">
    <name type="scientific">Heterostelium pallidum (strain ATCC 26659 / Pp 5 / PN500)</name>
    <name type="common">Cellular slime mold</name>
    <name type="synonym">Polysphondylium pallidum</name>
    <dbReference type="NCBI Taxonomy" id="670386"/>
    <lineage>
        <taxon>Eukaryota</taxon>
        <taxon>Amoebozoa</taxon>
        <taxon>Evosea</taxon>
        <taxon>Eumycetozoa</taxon>
        <taxon>Dictyostelia</taxon>
        <taxon>Acytosteliales</taxon>
        <taxon>Acytosteliaceae</taxon>
        <taxon>Heterostelium</taxon>
    </lineage>
</organism>
<dbReference type="InterPro" id="IPR002655">
    <property type="entry name" value="Acyl-CoA_oxidase_C"/>
</dbReference>
<evidence type="ECO:0000256" key="8">
    <source>
        <dbReference type="ARBA" id="ARBA00023098"/>
    </source>
</evidence>
<dbReference type="Gene3D" id="2.40.110.10">
    <property type="entry name" value="Butyryl-CoA Dehydrogenase, subunit A, domain 2"/>
    <property type="match status" value="1"/>
</dbReference>
<keyword evidence="7" id="KW-0560">Oxidoreductase</keyword>
<evidence type="ECO:0000259" key="14">
    <source>
        <dbReference type="Pfam" id="PF02770"/>
    </source>
</evidence>
<dbReference type="EMBL" id="ADBJ01000008">
    <property type="protein sequence ID" value="EFA85005.1"/>
    <property type="molecule type" value="Genomic_DNA"/>
</dbReference>
<keyword evidence="4 10" id="KW-0285">Flavoprotein</keyword>